<organism evidence="3 4">
    <name type="scientific">Brevundimonas goettingensis</name>
    <dbReference type="NCBI Taxonomy" id="2774190"/>
    <lineage>
        <taxon>Bacteria</taxon>
        <taxon>Pseudomonadati</taxon>
        <taxon>Pseudomonadota</taxon>
        <taxon>Alphaproteobacteria</taxon>
        <taxon>Caulobacterales</taxon>
        <taxon>Caulobacteraceae</taxon>
        <taxon>Brevundimonas</taxon>
    </lineage>
</organism>
<dbReference type="PANTHER" id="PTHR36919">
    <property type="entry name" value="BLR1215 PROTEIN"/>
    <property type="match status" value="1"/>
</dbReference>
<keyword evidence="4" id="KW-1185">Reference proteome</keyword>
<protein>
    <submittedName>
        <fullName evidence="3">DUF2147 domain-containing protein</fullName>
    </submittedName>
</protein>
<evidence type="ECO:0000313" key="3">
    <source>
        <dbReference type="EMBL" id="QTC92082.1"/>
    </source>
</evidence>
<gene>
    <name evidence="3" type="ORF">IFJ75_03995</name>
</gene>
<name>A0A975GW20_9CAUL</name>
<proteinExistence type="predicted"/>
<accession>A0A975GW20</accession>
<dbReference type="RefSeq" id="WP_207931383.1">
    <property type="nucleotide sequence ID" value="NZ_CP062222.1"/>
</dbReference>
<dbReference type="InterPro" id="IPR019223">
    <property type="entry name" value="DUF2147"/>
</dbReference>
<dbReference type="EMBL" id="CP062222">
    <property type="protein sequence ID" value="QTC92082.1"/>
    <property type="molecule type" value="Genomic_DNA"/>
</dbReference>
<evidence type="ECO:0000259" key="2">
    <source>
        <dbReference type="Pfam" id="PF09917"/>
    </source>
</evidence>
<reference evidence="3" key="1">
    <citation type="submission" date="2020-09" db="EMBL/GenBank/DDBJ databases">
        <title>Brevundimonas sp. LVF2 isolated from a puddle in Goettingen, Germany.</title>
        <authorList>
            <person name="Friedrich I."/>
            <person name="Klassen A."/>
            <person name="Hannes N."/>
            <person name="Schneider D."/>
            <person name="Hertel R."/>
            <person name="Daniel R."/>
        </authorList>
    </citation>
    <scope>NUCLEOTIDE SEQUENCE</scope>
    <source>
        <strain evidence="3">LVF2</strain>
    </source>
</reference>
<dbReference type="AlphaFoldDB" id="A0A975GW20"/>
<dbReference type="PANTHER" id="PTHR36919:SF2">
    <property type="entry name" value="BLL6627 PROTEIN"/>
    <property type="match status" value="1"/>
</dbReference>
<feature type="chain" id="PRO_5037239394" evidence="1">
    <location>
        <begin position="23"/>
        <end position="144"/>
    </location>
</feature>
<dbReference type="Proteomes" id="UP000663918">
    <property type="component" value="Chromosome"/>
</dbReference>
<dbReference type="KEGG" id="bgoe:IFJ75_03995"/>
<sequence length="144" mass="15272">MKATLFAAAALSVAALAASAVAAPPPGDPTGLWQTPTNGGQVRISRCGQALCGVLVTSDHIRANPGMTDSHNRDQAQRARPLRNLQMLSGFTGGPTEWRNGSVYNPDDGGTYRGTITLTNPNTLRLRGCIVAPLCKTQTWMRVQ</sequence>
<feature type="signal peptide" evidence="1">
    <location>
        <begin position="1"/>
        <end position="22"/>
    </location>
</feature>
<evidence type="ECO:0000256" key="1">
    <source>
        <dbReference type="SAM" id="SignalP"/>
    </source>
</evidence>
<feature type="domain" description="DUF2147" evidence="2">
    <location>
        <begin position="31"/>
        <end position="142"/>
    </location>
</feature>
<dbReference type="Gene3D" id="2.40.128.520">
    <property type="match status" value="1"/>
</dbReference>
<evidence type="ECO:0000313" key="4">
    <source>
        <dbReference type="Proteomes" id="UP000663918"/>
    </source>
</evidence>
<keyword evidence="1" id="KW-0732">Signal</keyword>
<dbReference type="Pfam" id="PF09917">
    <property type="entry name" value="DUF2147"/>
    <property type="match status" value="1"/>
</dbReference>